<dbReference type="SUPFAM" id="SSF51197">
    <property type="entry name" value="Clavaminate synthase-like"/>
    <property type="match status" value="1"/>
</dbReference>
<keyword evidence="2" id="KW-0732">Signal</keyword>
<dbReference type="RefSeq" id="XP_002113752.1">
    <property type="nucleotide sequence ID" value="XM_002113716.1"/>
</dbReference>
<dbReference type="PROSITE" id="PS50222">
    <property type="entry name" value="EF_HAND_2"/>
    <property type="match status" value="1"/>
</dbReference>
<dbReference type="GO" id="GO:0005509">
    <property type="term" value="F:calcium ion binding"/>
    <property type="evidence" value="ECO:0007669"/>
    <property type="project" value="InterPro"/>
</dbReference>
<evidence type="ECO:0000259" key="3">
    <source>
        <dbReference type="PROSITE" id="PS50222"/>
    </source>
</evidence>
<evidence type="ECO:0000256" key="1">
    <source>
        <dbReference type="ARBA" id="ARBA00022837"/>
    </source>
</evidence>
<dbReference type="InterPro" id="IPR041667">
    <property type="entry name" value="Cupin_8"/>
</dbReference>
<dbReference type="SUPFAM" id="SSF47473">
    <property type="entry name" value="EF-hand"/>
    <property type="match status" value="1"/>
</dbReference>
<dbReference type="PROSITE" id="PS00018">
    <property type="entry name" value="EF_HAND_1"/>
    <property type="match status" value="1"/>
</dbReference>
<reference evidence="4 5" key="1">
    <citation type="journal article" date="2008" name="Nature">
        <title>The Trichoplax genome and the nature of placozoans.</title>
        <authorList>
            <person name="Srivastava M."/>
            <person name="Begovic E."/>
            <person name="Chapman J."/>
            <person name="Putnam N.H."/>
            <person name="Hellsten U."/>
            <person name="Kawashima T."/>
            <person name="Kuo A."/>
            <person name="Mitros T."/>
            <person name="Salamov A."/>
            <person name="Carpenter M.L."/>
            <person name="Signorovitch A.Y."/>
            <person name="Moreno M.A."/>
            <person name="Kamm K."/>
            <person name="Grimwood J."/>
            <person name="Schmutz J."/>
            <person name="Shapiro H."/>
            <person name="Grigoriev I.V."/>
            <person name="Buss L.W."/>
            <person name="Schierwater B."/>
            <person name="Dellaporta S.L."/>
            <person name="Rokhsar D.S."/>
        </authorList>
    </citation>
    <scope>NUCLEOTIDE SEQUENCE [LARGE SCALE GENOMIC DNA]</scope>
    <source>
        <strain evidence="4 5">Grell-BS-1999</strain>
    </source>
</reference>
<proteinExistence type="predicted"/>
<dbReference type="GeneID" id="6754597"/>
<dbReference type="OrthoDB" id="415358at2759"/>
<gene>
    <name evidence="4" type="ORF">TRIADDRAFT_57496</name>
</gene>
<evidence type="ECO:0000313" key="5">
    <source>
        <dbReference type="Proteomes" id="UP000009022"/>
    </source>
</evidence>
<organism evidence="4 5">
    <name type="scientific">Trichoplax adhaerens</name>
    <name type="common">Trichoplax reptans</name>
    <dbReference type="NCBI Taxonomy" id="10228"/>
    <lineage>
        <taxon>Eukaryota</taxon>
        <taxon>Metazoa</taxon>
        <taxon>Placozoa</taxon>
        <taxon>Uniplacotomia</taxon>
        <taxon>Trichoplacea</taxon>
        <taxon>Trichoplacidae</taxon>
        <taxon>Trichoplax</taxon>
    </lineage>
</organism>
<dbReference type="PANTHER" id="PTHR12461">
    <property type="entry name" value="HYPOXIA-INDUCIBLE FACTOR 1 ALPHA INHIBITOR-RELATED"/>
    <property type="match status" value="1"/>
</dbReference>
<protein>
    <recommendedName>
        <fullName evidence="3">EF-hand domain-containing protein</fullName>
    </recommendedName>
</protein>
<keyword evidence="5" id="KW-1185">Reference proteome</keyword>
<keyword evidence="1" id="KW-0106">Calcium</keyword>
<feature type="domain" description="EF-hand" evidence="3">
    <location>
        <begin position="454"/>
        <end position="489"/>
    </location>
</feature>
<dbReference type="eggNOG" id="KOG2132">
    <property type="taxonomic scope" value="Eukaryota"/>
</dbReference>
<name>B3RZL1_TRIAD</name>
<dbReference type="InterPro" id="IPR002048">
    <property type="entry name" value="EF_hand_dom"/>
</dbReference>
<sequence length="515" mass="58863">MAVGLNTILAIGFLLIVSWSHPSLADGKEKSATAKAHQEEPIFEMKSLANQFVNILKYVPTTSEFWDQYVTTFKPVLIKGIAVYSPAFHTWNRNFLKNSYGNLTVKIIDKKNRMKPPTGNEGMGFDTLNNFLDINFRKRMYIETQLPTAMQKDILVMPFLTCGPITRSILASNLLISLGAHHTQWQRDSPSMLHCLLRGKEEWALIESKYNEKLHSKCEIADFDTSNVAYLDDDEIRGCLRSETSVPWHYAEVKGGDCLYVPHGYSQIVSFKGKHNVGFSVLLDRTDYHDLEYLQRQDCKKAKIKNLNSIELVWDYPGNGHMSMGNINPVQSRGNFVHELESRGLPSDLENLKLLLNEFATSTVTVNKAIDLFKKHIDLSGNITKEQIQSIPIPAWKAIQTILELDARPHNNINYERLHFHRKMIREIIKAAYDKGSKQLDKNQFTNAYKEIGGSNKYAQEIISALDGNKDGIIDINELKDNLNKTVEPYSETVKDNDSSHDVRNLLYKRRRRRG</sequence>
<dbReference type="Pfam" id="PF13621">
    <property type="entry name" value="Cupin_8"/>
    <property type="match status" value="1"/>
</dbReference>
<dbReference type="GO" id="GO:0016706">
    <property type="term" value="F:2-oxoglutarate-dependent dioxygenase activity"/>
    <property type="evidence" value="ECO:0000318"/>
    <property type="project" value="GO_Central"/>
</dbReference>
<dbReference type="KEGG" id="tad:TRIADDRAFT_57496"/>
<dbReference type="AlphaFoldDB" id="B3RZL1"/>
<dbReference type="InterPro" id="IPR011992">
    <property type="entry name" value="EF-hand-dom_pair"/>
</dbReference>
<dbReference type="EMBL" id="DS985246">
    <property type="protein sequence ID" value="EDV24226.1"/>
    <property type="molecule type" value="Genomic_DNA"/>
</dbReference>
<dbReference type="Gene3D" id="1.10.238.10">
    <property type="entry name" value="EF-hand"/>
    <property type="match status" value="1"/>
</dbReference>
<dbReference type="InParanoid" id="B3RZL1"/>
<evidence type="ECO:0000256" key="2">
    <source>
        <dbReference type="SAM" id="SignalP"/>
    </source>
</evidence>
<dbReference type="Gene3D" id="2.60.120.650">
    <property type="entry name" value="Cupin"/>
    <property type="match status" value="1"/>
</dbReference>
<dbReference type="PANTHER" id="PTHR12461:SF52">
    <property type="entry name" value="JMJC DOMAIN-CONTAINING PROTEIN"/>
    <property type="match status" value="1"/>
</dbReference>
<feature type="signal peptide" evidence="2">
    <location>
        <begin position="1"/>
        <end position="25"/>
    </location>
</feature>
<dbReference type="Proteomes" id="UP000009022">
    <property type="component" value="Unassembled WGS sequence"/>
</dbReference>
<feature type="chain" id="PRO_5002797131" description="EF-hand domain-containing protein" evidence="2">
    <location>
        <begin position="26"/>
        <end position="515"/>
    </location>
</feature>
<dbReference type="InterPro" id="IPR018247">
    <property type="entry name" value="EF_Hand_1_Ca_BS"/>
</dbReference>
<accession>B3RZL1</accession>
<dbReference type="PhylomeDB" id="B3RZL1"/>
<dbReference type="HOGENOM" id="CLU_016785_9_2_1"/>
<dbReference type="CTD" id="6754597"/>
<evidence type="ECO:0000313" key="4">
    <source>
        <dbReference type="EMBL" id="EDV24226.1"/>
    </source>
</evidence>